<dbReference type="InterPro" id="IPR054722">
    <property type="entry name" value="PolX-like_BBD"/>
</dbReference>
<feature type="compositionally biased region" description="Basic and acidic residues" evidence="1">
    <location>
        <begin position="227"/>
        <end position="237"/>
    </location>
</feature>
<dbReference type="Pfam" id="PF13976">
    <property type="entry name" value="gag_pre-integrs"/>
    <property type="match status" value="1"/>
</dbReference>
<organism evidence="3 4">
    <name type="scientific">Cardamine amara subsp. amara</name>
    <dbReference type="NCBI Taxonomy" id="228776"/>
    <lineage>
        <taxon>Eukaryota</taxon>
        <taxon>Viridiplantae</taxon>
        <taxon>Streptophyta</taxon>
        <taxon>Embryophyta</taxon>
        <taxon>Tracheophyta</taxon>
        <taxon>Spermatophyta</taxon>
        <taxon>Magnoliopsida</taxon>
        <taxon>eudicotyledons</taxon>
        <taxon>Gunneridae</taxon>
        <taxon>Pentapetalae</taxon>
        <taxon>rosids</taxon>
        <taxon>malvids</taxon>
        <taxon>Brassicales</taxon>
        <taxon>Brassicaceae</taxon>
        <taxon>Cardamineae</taxon>
        <taxon>Cardamine</taxon>
    </lineage>
</organism>
<dbReference type="Gene3D" id="3.30.420.10">
    <property type="entry name" value="Ribonuclease H-like superfamily/Ribonuclease H"/>
    <property type="match status" value="1"/>
</dbReference>
<feature type="compositionally biased region" description="Gly residues" evidence="1">
    <location>
        <begin position="317"/>
        <end position="338"/>
    </location>
</feature>
<dbReference type="Pfam" id="PF22936">
    <property type="entry name" value="Pol_BBD"/>
    <property type="match status" value="1"/>
</dbReference>
<feature type="compositionally biased region" description="Polar residues" evidence="1">
    <location>
        <begin position="251"/>
        <end position="276"/>
    </location>
</feature>
<sequence>MSGEDLKLVTKTMEAREITPYSLFSSDNPGSMISAVQLTGDNYAEWAVEMMNALRAKRKLGFVDGSIQKSSTDESDFEAWTSVNSMVIGWIRTSITPRVRSTVSFCADAFDLWESLKRRFSVGNKVRVHQLMTQLASCRQDGQSVIDYYGNLTILWDELHNYRPLPACTCGATDKIAKEREDEKVHQFVMGLDESRFGSVISQIIDADPMPDLAQSYAKVIREEQRLTASRKREQHNDAIGFKTRRDALPNESSSLVSTRDASGFATRSSSFQGSNDRNRERRLLCAHCGKSGHEKEFCWQLTGYPDWWTERNNRNGGRGSGRGTGRGSSQGPSGRGRGYATAAHATSPQASVIPSLTPDQWKVIGQMAQQKTCDNPDKLSRKINEDVILDTGASHHMTGNISLLSNITSIAPCSVGFADGSHTMSTSMGVLSLSEHIVLDNVLYVPDLNCSLLSVSKLLKKLQCVALVTDCFCVLQDRFSRTLIGAGEERDGVYFLTDLAAVRVNKVKAQFDSVLWHRRLGHPSFSVLGDLSFSGCVSNLATPSPCDVCFRAKQTREIFFDSSNKTMECFALIHVDVWEPYRVAASCGAVYFLTIVDDFSRAVWTYLLLAKSEVKQVLQNFCAYVEKQFDKSVRMVRSDNGTEFMCLSSYFRSNGIIHQTSCVDTPQQNG</sequence>
<proteinExistence type="predicted"/>
<dbReference type="InterPro" id="IPR001584">
    <property type="entry name" value="Integrase_cat-core"/>
</dbReference>
<dbReference type="InterPro" id="IPR025724">
    <property type="entry name" value="GAG-pre-integrase_dom"/>
</dbReference>
<feature type="region of interest" description="Disordered" evidence="1">
    <location>
        <begin position="313"/>
        <end position="354"/>
    </location>
</feature>
<dbReference type="PANTHER" id="PTHR37610">
    <property type="entry name" value="CCHC-TYPE DOMAIN-CONTAINING PROTEIN"/>
    <property type="match status" value="1"/>
</dbReference>
<keyword evidence="4" id="KW-1185">Reference proteome</keyword>
<dbReference type="InterPro" id="IPR012337">
    <property type="entry name" value="RNaseH-like_sf"/>
</dbReference>
<comment type="caution">
    <text evidence="3">The sequence shown here is derived from an EMBL/GenBank/DDBJ whole genome shotgun (WGS) entry which is preliminary data.</text>
</comment>
<dbReference type="Pfam" id="PF00665">
    <property type="entry name" value="rve"/>
    <property type="match status" value="1"/>
</dbReference>
<feature type="compositionally biased region" description="Polar residues" evidence="1">
    <location>
        <begin position="345"/>
        <end position="354"/>
    </location>
</feature>
<dbReference type="InterPro" id="IPR029472">
    <property type="entry name" value="Copia-like_N"/>
</dbReference>
<dbReference type="SUPFAM" id="SSF53098">
    <property type="entry name" value="Ribonuclease H-like"/>
    <property type="match status" value="1"/>
</dbReference>
<dbReference type="Proteomes" id="UP001558713">
    <property type="component" value="Unassembled WGS sequence"/>
</dbReference>
<evidence type="ECO:0000313" key="3">
    <source>
        <dbReference type="EMBL" id="KAL1217695.1"/>
    </source>
</evidence>
<dbReference type="Pfam" id="PF14244">
    <property type="entry name" value="Retrotran_gag_3"/>
    <property type="match status" value="1"/>
</dbReference>
<protein>
    <submittedName>
        <fullName evidence="3">Retrovirus-related Pol polyprotein from transposon RE1</fullName>
    </submittedName>
</protein>
<dbReference type="PANTHER" id="PTHR37610:SF97">
    <property type="entry name" value="RETROTRANSPOSON GAG DOMAIN-CONTAINING PROTEIN"/>
    <property type="match status" value="1"/>
</dbReference>
<dbReference type="PROSITE" id="PS50994">
    <property type="entry name" value="INTEGRASE"/>
    <property type="match status" value="1"/>
</dbReference>
<evidence type="ECO:0000313" key="4">
    <source>
        <dbReference type="Proteomes" id="UP001558713"/>
    </source>
</evidence>
<dbReference type="EMBL" id="JBANAX010000240">
    <property type="protein sequence ID" value="KAL1217695.1"/>
    <property type="molecule type" value="Genomic_DNA"/>
</dbReference>
<feature type="region of interest" description="Disordered" evidence="1">
    <location>
        <begin position="227"/>
        <end position="277"/>
    </location>
</feature>
<dbReference type="InterPro" id="IPR036397">
    <property type="entry name" value="RNaseH_sf"/>
</dbReference>
<evidence type="ECO:0000259" key="2">
    <source>
        <dbReference type="PROSITE" id="PS50994"/>
    </source>
</evidence>
<name>A0ABD1BKJ4_CARAN</name>
<reference evidence="3 4" key="1">
    <citation type="submission" date="2024-04" db="EMBL/GenBank/DDBJ databases">
        <title>Genome assembly C_amara_ONT_v2.</title>
        <authorList>
            <person name="Yant L."/>
            <person name="Moore C."/>
            <person name="Slenker M."/>
        </authorList>
    </citation>
    <scope>NUCLEOTIDE SEQUENCE [LARGE SCALE GENOMIC DNA]</scope>
    <source>
        <tissue evidence="3">Leaf</tissue>
    </source>
</reference>
<dbReference type="AlphaFoldDB" id="A0ABD1BKJ4"/>
<accession>A0ABD1BKJ4</accession>
<gene>
    <name evidence="3" type="ORF">V5N11_006435</name>
</gene>
<evidence type="ECO:0000256" key="1">
    <source>
        <dbReference type="SAM" id="MobiDB-lite"/>
    </source>
</evidence>
<feature type="domain" description="Integrase catalytic" evidence="2">
    <location>
        <begin position="565"/>
        <end position="671"/>
    </location>
</feature>